<organism evidence="2 3">
    <name type="scientific">Dibothriocephalus latus</name>
    <name type="common">Fish tapeworm</name>
    <name type="synonym">Diphyllobothrium latum</name>
    <dbReference type="NCBI Taxonomy" id="60516"/>
    <lineage>
        <taxon>Eukaryota</taxon>
        <taxon>Metazoa</taxon>
        <taxon>Spiralia</taxon>
        <taxon>Lophotrochozoa</taxon>
        <taxon>Platyhelminthes</taxon>
        <taxon>Cestoda</taxon>
        <taxon>Eucestoda</taxon>
        <taxon>Diphyllobothriidea</taxon>
        <taxon>Diphyllobothriidae</taxon>
        <taxon>Dibothriocephalus</taxon>
    </lineage>
</organism>
<proteinExistence type="predicted"/>
<feature type="region of interest" description="Disordered" evidence="1">
    <location>
        <begin position="1"/>
        <end position="38"/>
    </location>
</feature>
<gene>
    <name evidence="2" type="ORF">DILT_LOCUS661</name>
</gene>
<accession>A0A3P6QRP9</accession>
<evidence type="ECO:0000256" key="1">
    <source>
        <dbReference type="SAM" id="MobiDB-lite"/>
    </source>
</evidence>
<feature type="compositionally biased region" description="Low complexity" evidence="1">
    <location>
        <begin position="1"/>
        <end position="14"/>
    </location>
</feature>
<name>A0A3P6QRP9_DIBLA</name>
<evidence type="ECO:0000313" key="2">
    <source>
        <dbReference type="EMBL" id="VDK35234.1"/>
    </source>
</evidence>
<protein>
    <submittedName>
        <fullName evidence="2">Uncharacterized protein</fullName>
    </submittedName>
</protein>
<keyword evidence="3" id="KW-1185">Reference proteome</keyword>
<dbReference type="Proteomes" id="UP000281553">
    <property type="component" value="Unassembled WGS sequence"/>
</dbReference>
<sequence length="153" mass="16771">MSENNDNSSSSTSKGSERMRSSTDVGTIADSEDSSGSSACYRFTHYSCSSSPEVRSKLDGVRQGSLTDVSYERSTASQPMVANIDTTMLGVDWQRRMLNVYRPWVETQESTIKEFENAVRCILKAAVRRTSRALSKPISTADIVNNPPPAHGP</sequence>
<reference evidence="2 3" key="1">
    <citation type="submission" date="2018-11" db="EMBL/GenBank/DDBJ databases">
        <authorList>
            <consortium name="Pathogen Informatics"/>
        </authorList>
    </citation>
    <scope>NUCLEOTIDE SEQUENCE [LARGE SCALE GENOMIC DNA]</scope>
</reference>
<evidence type="ECO:0000313" key="3">
    <source>
        <dbReference type="Proteomes" id="UP000281553"/>
    </source>
</evidence>
<dbReference type="EMBL" id="UYRU01003098">
    <property type="protein sequence ID" value="VDK35234.1"/>
    <property type="molecule type" value="Genomic_DNA"/>
</dbReference>
<dbReference type="AlphaFoldDB" id="A0A3P6QRP9"/>